<feature type="transmembrane region" description="Helical" evidence="6">
    <location>
        <begin position="405"/>
        <end position="423"/>
    </location>
</feature>
<dbReference type="GO" id="GO:0012505">
    <property type="term" value="C:endomembrane system"/>
    <property type="evidence" value="ECO:0007669"/>
    <property type="project" value="UniProtKB-SubCell"/>
</dbReference>
<keyword evidence="2" id="KW-0813">Transport</keyword>
<dbReference type="InterPro" id="IPR020846">
    <property type="entry name" value="MFS_dom"/>
</dbReference>
<evidence type="ECO:0000256" key="5">
    <source>
        <dbReference type="ARBA" id="ARBA00023136"/>
    </source>
</evidence>
<feature type="domain" description="Major facilitator superfamily (MFS) profile" evidence="7">
    <location>
        <begin position="1"/>
        <end position="428"/>
    </location>
</feature>
<reference evidence="9" key="1">
    <citation type="submission" date="2017-05" db="EMBL/GenBank/DDBJ databases">
        <authorList>
            <person name="Macchi M."/>
            <person name="Festa S."/>
            <person name="Coppotelli B.M."/>
            <person name="Morelli I.S."/>
        </authorList>
    </citation>
    <scope>NUCLEOTIDE SEQUENCE [LARGE SCALE GENOMIC DNA]</scope>
    <source>
        <strain evidence="9">I</strain>
    </source>
</reference>
<dbReference type="InterPro" id="IPR024671">
    <property type="entry name" value="Atg22-like"/>
</dbReference>
<evidence type="ECO:0000313" key="9">
    <source>
        <dbReference type="Proteomes" id="UP000196655"/>
    </source>
</evidence>
<dbReference type="Proteomes" id="UP000196655">
    <property type="component" value="Unassembled WGS sequence"/>
</dbReference>
<dbReference type="RefSeq" id="WP_088152408.1">
    <property type="nucleotide sequence ID" value="NZ_NHON01000032.1"/>
</dbReference>
<evidence type="ECO:0000256" key="1">
    <source>
        <dbReference type="ARBA" id="ARBA00004127"/>
    </source>
</evidence>
<dbReference type="STRING" id="1122125.GCA_000423185_03837"/>
<evidence type="ECO:0000256" key="3">
    <source>
        <dbReference type="ARBA" id="ARBA00022692"/>
    </source>
</evidence>
<feature type="transmembrane region" description="Helical" evidence="6">
    <location>
        <begin position="262"/>
        <end position="280"/>
    </location>
</feature>
<feature type="transmembrane region" description="Helical" evidence="6">
    <location>
        <begin position="55"/>
        <end position="76"/>
    </location>
</feature>
<keyword evidence="5 6" id="KW-0472">Membrane</keyword>
<dbReference type="InterPro" id="IPR036259">
    <property type="entry name" value="MFS_trans_sf"/>
</dbReference>
<evidence type="ECO:0000256" key="2">
    <source>
        <dbReference type="ARBA" id="ARBA00022448"/>
    </source>
</evidence>
<evidence type="ECO:0000256" key="6">
    <source>
        <dbReference type="SAM" id="Phobius"/>
    </source>
</evidence>
<dbReference type="EMBL" id="NHON01000032">
    <property type="protein sequence ID" value="OWJ65777.1"/>
    <property type="molecule type" value="Genomic_DNA"/>
</dbReference>
<gene>
    <name evidence="8" type="ORF">BWR60_17990</name>
</gene>
<sequence>MTAEAAPAPRANGRAAIFGWCLYDWAMSAFNTVIGTFVFSVYFTKGIVGDPDRGAALWGVSIGVAGIAIALLSPVLGAVADHGGRRKAWLAGCVAVAVVPTALLWFMAPDPSWIVPALLLVGVATVAFELSYVFYNALLIDVAPPGMLGRVSGWGWGLGYFGGLACLVIALFGLIGFGGAAPLLPLPGVDSAGPRATGPLVALWWAVFALPLLLFVREAPGGAPIGAAIRRGLADLWRTLRSLPGRGNLVRFLVGSAVYREGFNLLFAFGGIYAAGTLGLDFGQLVLFAIGLNVTSGIGAILAAWADDALGSKPTILVSIVALVAIGIPIILVTDPVWFIGLALALGLFLGPAQAASRTLMGRLAPVGGEGEAYGLYGLTGRATGFLGPWLFAAVTAAFASQRAGMATVIALFALGGLIVATVREPAKG</sequence>
<feature type="transmembrane region" description="Helical" evidence="6">
    <location>
        <begin position="156"/>
        <end position="184"/>
    </location>
</feature>
<evidence type="ECO:0000313" key="8">
    <source>
        <dbReference type="EMBL" id="OWJ65777.1"/>
    </source>
</evidence>
<dbReference type="SUPFAM" id="SSF103473">
    <property type="entry name" value="MFS general substrate transporter"/>
    <property type="match status" value="1"/>
</dbReference>
<feature type="transmembrane region" description="Helical" evidence="6">
    <location>
        <begin position="376"/>
        <end position="399"/>
    </location>
</feature>
<feature type="transmembrane region" description="Helical" evidence="6">
    <location>
        <begin position="20"/>
        <end position="43"/>
    </location>
</feature>
<dbReference type="GO" id="GO:0022857">
    <property type="term" value="F:transmembrane transporter activity"/>
    <property type="evidence" value="ECO:0007669"/>
    <property type="project" value="InterPro"/>
</dbReference>
<feature type="transmembrane region" description="Helical" evidence="6">
    <location>
        <begin position="315"/>
        <end position="332"/>
    </location>
</feature>
<proteinExistence type="predicted"/>
<evidence type="ECO:0000259" key="7">
    <source>
        <dbReference type="PROSITE" id="PS50850"/>
    </source>
</evidence>
<accession>A0A211ZL25</accession>
<keyword evidence="3 6" id="KW-0812">Transmembrane</keyword>
<comment type="caution">
    <text evidence="8">The sequence shown here is derived from an EMBL/GenBank/DDBJ whole genome shotgun (WGS) entry which is preliminary data.</text>
</comment>
<name>A0A211ZL25_9PROT</name>
<feature type="transmembrane region" description="Helical" evidence="6">
    <location>
        <begin position="88"/>
        <end position="107"/>
    </location>
</feature>
<organism evidence="8 9">
    <name type="scientific">Inquilinus limosus</name>
    <dbReference type="NCBI Taxonomy" id="171674"/>
    <lineage>
        <taxon>Bacteria</taxon>
        <taxon>Pseudomonadati</taxon>
        <taxon>Pseudomonadota</taxon>
        <taxon>Alphaproteobacteria</taxon>
        <taxon>Rhodospirillales</taxon>
        <taxon>Rhodospirillaceae</taxon>
        <taxon>Inquilinus</taxon>
    </lineage>
</organism>
<dbReference type="PROSITE" id="PS50850">
    <property type="entry name" value="MFS"/>
    <property type="match status" value="1"/>
</dbReference>
<dbReference type="PANTHER" id="PTHR23519:SF1">
    <property type="entry name" value="AUTOPHAGY-RELATED PROTEIN 22"/>
    <property type="match status" value="1"/>
</dbReference>
<comment type="subcellular location">
    <subcellularLocation>
        <location evidence="1">Endomembrane system</location>
        <topology evidence="1">Multi-pass membrane protein</topology>
    </subcellularLocation>
</comment>
<dbReference type="OrthoDB" id="9768783at2"/>
<evidence type="ECO:0000256" key="4">
    <source>
        <dbReference type="ARBA" id="ARBA00022989"/>
    </source>
</evidence>
<dbReference type="PANTHER" id="PTHR23519">
    <property type="entry name" value="AUTOPHAGY-RELATED PROTEIN 22"/>
    <property type="match status" value="1"/>
</dbReference>
<feature type="transmembrane region" description="Helical" evidence="6">
    <location>
        <begin position="113"/>
        <end position="135"/>
    </location>
</feature>
<feature type="transmembrane region" description="Helical" evidence="6">
    <location>
        <begin position="286"/>
        <end position="306"/>
    </location>
</feature>
<dbReference type="AlphaFoldDB" id="A0A211ZL25"/>
<protein>
    <submittedName>
        <fullName evidence="8">MFS transporter</fullName>
    </submittedName>
</protein>
<keyword evidence="9" id="KW-1185">Reference proteome</keyword>
<dbReference type="Pfam" id="PF11700">
    <property type="entry name" value="ATG22"/>
    <property type="match status" value="2"/>
</dbReference>
<feature type="transmembrane region" description="Helical" evidence="6">
    <location>
        <begin position="196"/>
        <end position="216"/>
    </location>
</feature>
<dbReference type="InterPro" id="IPR050495">
    <property type="entry name" value="ATG22/LtaA_families"/>
</dbReference>
<feature type="transmembrane region" description="Helical" evidence="6">
    <location>
        <begin position="338"/>
        <end position="356"/>
    </location>
</feature>
<keyword evidence="4 6" id="KW-1133">Transmembrane helix</keyword>
<dbReference type="Gene3D" id="1.20.1250.20">
    <property type="entry name" value="MFS general substrate transporter like domains"/>
    <property type="match status" value="1"/>
</dbReference>